<dbReference type="InterPro" id="IPR045584">
    <property type="entry name" value="Pilin-like"/>
</dbReference>
<dbReference type="PIRSF" id="PIRSF002786">
    <property type="entry name" value="XcpX"/>
    <property type="match status" value="1"/>
</dbReference>
<dbReference type="InterPro" id="IPR049179">
    <property type="entry name" value="T2SSK_SAM-like_2nd"/>
</dbReference>
<keyword evidence="5 10" id="KW-0997">Cell inner membrane</keyword>
<accession>A0ABP8II22</accession>
<evidence type="ECO:0000313" key="14">
    <source>
        <dbReference type="EMBL" id="GAA4358895.1"/>
    </source>
</evidence>
<keyword evidence="6" id="KW-0812">Transmembrane</keyword>
<organism evidence="14 15">
    <name type="scientific">Kangiella marina</name>
    <dbReference type="NCBI Taxonomy" id="1079178"/>
    <lineage>
        <taxon>Bacteria</taxon>
        <taxon>Pseudomonadati</taxon>
        <taxon>Pseudomonadota</taxon>
        <taxon>Gammaproteobacteria</taxon>
        <taxon>Kangiellales</taxon>
        <taxon>Kangiellaceae</taxon>
        <taxon>Kangiella</taxon>
    </lineage>
</organism>
<gene>
    <name evidence="14" type="ORF">GCM10023151_09300</name>
</gene>
<keyword evidence="9 10" id="KW-0472">Membrane</keyword>
<dbReference type="InterPro" id="IPR005628">
    <property type="entry name" value="GspK"/>
</dbReference>
<dbReference type="EMBL" id="BAABFV010000001">
    <property type="protein sequence ID" value="GAA4358895.1"/>
    <property type="molecule type" value="Genomic_DNA"/>
</dbReference>
<feature type="domain" description="T2SS protein K first SAM-like" evidence="13">
    <location>
        <begin position="107"/>
        <end position="247"/>
    </location>
</feature>
<evidence type="ECO:0000256" key="11">
    <source>
        <dbReference type="SAM" id="MobiDB-lite"/>
    </source>
</evidence>
<reference evidence="15" key="1">
    <citation type="journal article" date="2019" name="Int. J. Syst. Evol. Microbiol.">
        <title>The Global Catalogue of Microorganisms (GCM) 10K type strain sequencing project: providing services to taxonomists for standard genome sequencing and annotation.</title>
        <authorList>
            <consortium name="The Broad Institute Genomics Platform"/>
            <consortium name="The Broad Institute Genome Sequencing Center for Infectious Disease"/>
            <person name="Wu L."/>
            <person name="Ma J."/>
        </authorList>
    </citation>
    <scope>NUCLEOTIDE SEQUENCE [LARGE SCALE GENOMIC DNA]</scope>
    <source>
        <strain evidence="15">JCM 17728</strain>
    </source>
</reference>
<evidence type="ECO:0000256" key="8">
    <source>
        <dbReference type="ARBA" id="ARBA00022989"/>
    </source>
</evidence>
<keyword evidence="7" id="KW-0653">Protein transport</keyword>
<evidence type="ECO:0000259" key="12">
    <source>
        <dbReference type="Pfam" id="PF03934"/>
    </source>
</evidence>
<evidence type="ECO:0000256" key="5">
    <source>
        <dbReference type="ARBA" id="ARBA00022519"/>
    </source>
</evidence>
<dbReference type="SUPFAM" id="SSF54523">
    <property type="entry name" value="Pili subunits"/>
    <property type="match status" value="1"/>
</dbReference>
<dbReference type="Proteomes" id="UP001501011">
    <property type="component" value="Unassembled WGS sequence"/>
</dbReference>
<feature type="domain" description="T2SS protein K second SAM-like" evidence="12">
    <location>
        <begin position="252"/>
        <end position="302"/>
    </location>
</feature>
<dbReference type="Gene3D" id="1.10.40.60">
    <property type="entry name" value="EpsJ-like"/>
    <property type="match status" value="2"/>
</dbReference>
<feature type="region of interest" description="Disordered" evidence="11">
    <location>
        <begin position="123"/>
        <end position="156"/>
    </location>
</feature>
<evidence type="ECO:0000256" key="4">
    <source>
        <dbReference type="ARBA" id="ARBA00022475"/>
    </source>
</evidence>
<dbReference type="InterPro" id="IPR049031">
    <property type="entry name" value="T2SSK_SAM-like_1st"/>
</dbReference>
<evidence type="ECO:0000313" key="15">
    <source>
        <dbReference type="Proteomes" id="UP001501011"/>
    </source>
</evidence>
<protein>
    <recommendedName>
        <fullName evidence="10">Type II secretion system protein K</fullName>
    </recommendedName>
</protein>
<sequence>MMGYNKSRGVALITILIIFSVLSILAVQIINSQQMHVQRTANIINSSRAYQYMYGAEVFAAEQLKAYFKNSKADRVHRNQPWSQGAISFEIEQGLGQLEGSLRDMHSCFNINSILMEPAAIGTGEDGEQLGSGGNLNQDRGGSKEPNDGSEGTGMPGVDLFAKLLETKIEESEVSPQALAVATKDFIDEDQEPTGIDGAEDYNYTGLQVPYRTADTLLAHSSELMVIKGFDAEIYDAVKEYVCVLPTTDGTINVNTVKPEHAELVWMMLEDVDLSQVRQALQELPEDGYDEAGFFEALGSGKVSEQGKGRLVYDSKYMLLTARARVNTGSATVHSLMLKNDNEFHVVARHIGE</sequence>
<evidence type="ECO:0000256" key="1">
    <source>
        <dbReference type="ARBA" id="ARBA00004533"/>
    </source>
</evidence>
<dbReference type="PANTHER" id="PTHR38831">
    <property type="entry name" value="TYPE II SECRETION SYSTEM PROTEIN K"/>
    <property type="match status" value="1"/>
</dbReference>
<dbReference type="PANTHER" id="PTHR38831:SF1">
    <property type="entry name" value="TYPE II SECRETION SYSTEM PROTEIN K-RELATED"/>
    <property type="match status" value="1"/>
</dbReference>
<keyword evidence="3 10" id="KW-0813">Transport</keyword>
<proteinExistence type="inferred from homology"/>
<evidence type="ECO:0000256" key="6">
    <source>
        <dbReference type="ARBA" id="ARBA00022692"/>
    </source>
</evidence>
<evidence type="ECO:0000256" key="9">
    <source>
        <dbReference type="ARBA" id="ARBA00023136"/>
    </source>
</evidence>
<name>A0ABP8II22_9GAMM</name>
<dbReference type="SUPFAM" id="SSF158544">
    <property type="entry name" value="GspK insert domain-like"/>
    <property type="match status" value="2"/>
</dbReference>
<dbReference type="RefSeq" id="WP_345292032.1">
    <property type="nucleotide sequence ID" value="NZ_BAABFV010000001.1"/>
</dbReference>
<evidence type="ECO:0000256" key="10">
    <source>
        <dbReference type="PIRNR" id="PIRNR002786"/>
    </source>
</evidence>
<keyword evidence="15" id="KW-1185">Reference proteome</keyword>
<dbReference type="Pfam" id="PF21687">
    <property type="entry name" value="T2SSK_1st"/>
    <property type="match status" value="1"/>
</dbReference>
<dbReference type="NCBIfam" id="NF037980">
    <property type="entry name" value="T2SS_GspK"/>
    <property type="match status" value="1"/>
</dbReference>
<evidence type="ECO:0000256" key="7">
    <source>
        <dbReference type="ARBA" id="ARBA00022927"/>
    </source>
</evidence>
<keyword evidence="8" id="KW-1133">Transmembrane helix</keyword>
<dbReference type="Gene3D" id="3.30.1300.30">
    <property type="entry name" value="GSPII I/J protein-like"/>
    <property type="match status" value="1"/>
</dbReference>
<comment type="similarity">
    <text evidence="2 10">Belongs to the GSP K family.</text>
</comment>
<comment type="subcellular location">
    <subcellularLocation>
        <location evidence="1 10">Cell inner membrane</location>
    </subcellularLocation>
</comment>
<evidence type="ECO:0000256" key="3">
    <source>
        <dbReference type="ARBA" id="ARBA00022448"/>
    </source>
</evidence>
<dbReference type="Pfam" id="PF03934">
    <property type="entry name" value="T2SSK"/>
    <property type="match status" value="1"/>
</dbReference>
<evidence type="ECO:0000259" key="13">
    <source>
        <dbReference type="Pfam" id="PF21687"/>
    </source>
</evidence>
<keyword evidence="4 10" id="KW-1003">Cell membrane</keyword>
<dbReference type="InterPro" id="IPR038072">
    <property type="entry name" value="GspK_central_sf"/>
</dbReference>
<comment type="caution">
    <text evidence="14">The sequence shown here is derived from an EMBL/GenBank/DDBJ whole genome shotgun (WGS) entry which is preliminary data.</text>
</comment>
<evidence type="ECO:0000256" key="2">
    <source>
        <dbReference type="ARBA" id="ARBA00007246"/>
    </source>
</evidence>